<keyword evidence="2" id="KW-1185">Reference proteome</keyword>
<evidence type="ECO:0000313" key="2">
    <source>
        <dbReference type="Proteomes" id="UP000238479"/>
    </source>
</evidence>
<reference evidence="1 2" key="1">
    <citation type="journal article" date="2018" name="Nat. Genet.">
        <title>The Rosa genome provides new insights in the design of modern roses.</title>
        <authorList>
            <person name="Bendahmane M."/>
        </authorList>
    </citation>
    <scope>NUCLEOTIDE SEQUENCE [LARGE SCALE GENOMIC DNA]</scope>
    <source>
        <strain evidence="2">cv. Old Blush</strain>
    </source>
</reference>
<name>A0A2P6PIK7_ROSCH</name>
<protein>
    <submittedName>
        <fullName evidence="1">Uncharacterized protein</fullName>
    </submittedName>
</protein>
<dbReference type="Proteomes" id="UP000238479">
    <property type="component" value="Chromosome 7"/>
</dbReference>
<comment type="caution">
    <text evidence="1">The sequence shown here is derived from an EMBL/GenBank/DDBJ whole genome shotgun (WGS) entry which is preliminary data.</text>
</comment>
<dbReference type="AlphaFoldDB" id="A0A2P6PIK7"/>
<gene>
    <name evidence="1" type="ORF">RchiOBHm_Chr7g0242811</name>
</gene>
<organism evidence="1 2">
    <name type="scientific">Rosa chinensis</name>
    <name type="common">China rose</name>
    <dbReference type="NCBI Taxonomy" id="74649"/>
    <lineage>
        <taxon>Eukaryota</taxon>
        <taxon>Viridiplantae</taxon>
        <taxon>Streptophyta</taxon>
        <taxon>Embryophyta</taxon>
        <taxon>Tracheophyta</taxon>
        <taxon>Spermatophyta</taxon>
        <taxon>Magnoliopsida</taxon>
        <taxon>eudicotyledons</taxon>
        <taxon>Gunneridae</taxon>
        <taxon>Pentapetalae</taxon>
        <taxon>rosids</taxon>
        <taxon>fabids</taxon>
        <taxon>Rosales</taxon>
        <taxon>Rosaceae</taxon>
        <taxon>Rosoideae</taxon>
        <taxon>Rosoideae incertae sedis</taxon>
        <taxon>Rosa</taxon>
    </lineage>
</organism>
<dbReference type="EMBL" id="PDCK01000045">
    <property type="protein sequence ID" value="PRQ21761.1"/>
    <property type="molecule type" value="Genomic_DNA"/>
</dbReference>
<sequence>MPYNPGKHWILTILWEGEIYMLDPLPKPVHYQVWETSLINVVKTFNAETGMVNKLPKVKSLPVRLIHVFGLDNTLDLICQCLSN</sequence>
<accession>A0A2P6PIK7</accession>
<proteinExistence type="predicted"/>
<evidence type="ECO:0000313" key="1">
    <source>
        <dbReference type="EMBL" id="PRQ21761.1"/>
    </source>
</evidence>
<dbReference type="Gramene" id="PRQ21761">
    <property type="protein sequence ID" value="PRQ21761"/>
    <property type="gene ID" value="RchiOBHm_Chr7g0242811"/>
</dbReference>